<keyword evidence="1" id="KW-0812">Transmembrane</keyword>
<accession>A0A3A8QU81</accession>
<proteinExistence type="predicted"/>
<dbReference type="PANTHER" id="PTHR40278:SF2">
    <property type="entry name" value="TYPE IV PILUS INNER MEMBRANE COMPONENT PILN"/>
    <property type="match status" value="1"/>
</dbReference>
<keyword evidence="1" id="KW-1133">Transmembrane helix</keyword>
<dbReference type="InterPro" id="IPR007813">
    <property type="entry name" value="PilN"/>
</dbReference>
<name>A0A3A8QU81_9BACT</name>
<sequence length="230" mass="25114">MMIRINLLPVRAVKKREMGRQILALYAAVLIAAVVGNYFWYADRDGELQKANQGIVQTRAKIAELEKVIGEVTNINARKTEVEKKLAVLDTLRKGRSGPVRMLDALSSATPKKVWLKNFVEAANKVTIDGSAVSHDEVAELMRGLGGMVWTPKGMGRLVDQGRNTKTSRVELFNTETASVEEFSASEIKPFFGNIELTNAVQTKPSGPGSTAGAASFVEFKLTLTANYAI</sequence>
<protein>
    <submittedName>
        <fullName evidence="2">Pilus assembly protein PilN</fullName>
    </submittedName>
</protein>
<dbReference type="GO" id="GO:0043107">
    <property type="term" value="P:type IV pilus-dependent motility"/>
    <property type="evidence" value="ECO:0007669"/>
    <property type="project" value="TreeGrafter"/>
</dbReference>
<dbReference type="PANTHER" id="PTHR40278">
    <property type="entry name" value="DNA UTILIZATION PROTEIN HOFN"/>
    <property type="match status" value="1"/>
</dbReference>
<dbReference type="AlphaFoldDB" id="A0A3A8QU81"/>
<dbReference type="OrthoDB" id="5296173at2"/>
<feature type="transmembrane region" description="Helical" evidence="1">
    <location>
        <begin position="21"/>
        <end position="41"/>
    </location>
</feature>
<reference evidence="3" key="1">
    <citation type="submission" date="2018-09" db="EMBL/GenBank/DDBJ databases">
        <authorList>
            <person name="Livingstone P.G."/>
            <person name="Whitworth D.E."/>
        </authorList>
    </citation>
    <scope>NUCLEOTIDE SEQUENCE [LARGE SCALE GENOMIC DNA]</scope>
    <source>
        <strain evidence="3">AB050A</strain>
    </source>
</reference>
<dbReference type="GO" id="GO:0043683">
    <property type="term" value="P:type IV pilus assembly"/>
    <property type="evidence" value="ECO:0007669"/>
    <property type="project" value="TreeGrafter"/>
</dbReference>
<dbReference type="RefSeq" id="WP_120554644.1">
    <property type="nucleotide sequence ID" value="NZ_RAWK01000033.1"/>
</dbReference>
<gene>
    <name evidence="2" type="ORF">D7W81_07500</name>
</gene>
<evidence type="ECO:0000256" key="1">
    <source>
        <dbReference type="SAM" id="Phobius"/>
    </source>
</evidence>
<dbReference type="EMBL" id="RAWK01000033">
    <property type="protein sequence ID" value="RKH71431.1"/>
    <property type="molecule type" value="Genomic_DNA"/>
</dbReference>
<organism evidence="2 3">
    <name type="scientific">Corallococcus aberystwythensis</name>
    <dbReference type="NCBI Taxonomy" id="2316722"/>
    <lineage>
        <taxon>Bacteria</taxon>
        <taxon>Pseudomonadati</taxon>
        <taxon>Myxococcota</taxon>
        <taxon>Myxococcia</taxon>
        <taxon>Myxococcales</taxon>
        <taxon>Cystobacterineae</taxon>
        <taxon>Myxococcaceae</taxon>
        <taxon>Corallococcus</taxon>
    </lineage>
</organism>
<dbReference type="InterPro" id="IPR052534">
    <property type="entry name" value="Extracell_DNA_Util/SecSys_Comp"/>
</dbReference>
<evidence type="ECO:0000313" key="2">
    <source>
        <dbReference type="EMBL" id="RKH71431.1"/>
    </source>
</evidence>
<keyword evidence="1" id="KW-0472">Membrane</keyword>
<keyword evidence="3" id="KW-1185">Reference proteome</keyword>
<comment type="caution">
    <text evidence="2">The sequence shown here is derived from an EMBL/GenBank/DDBJ whole genome shotgun (WGS) entry which is preliminary data.</text>
</comment>
<evidence type="ECO:0000313" key="3">
    <source>
        <dbReference type="Proteomes" id="UP000267003"/>
    </source>
</evidence>
<dbReference type="Pfam" id="PF05137">
    <property type="entry name" value="PilN"/>
    <property type="match status" value="1"/>
</dbReference>
<dbReference type="Proteomes" id="UP000267003">
    <property type="component" value="Unassembled WGS sequence"/>
</dbReference>